<protein>
    <recommendedName>
        <fullName evidence="2">phenylalanine--tRNA ligase</fullName>
        <ecNumber evidence="2">6.1.1.20</ecNumber>
    </recommendedName>
</protein>
<organism evidence="12 13">
    <name type="scientific">candidate division WWE3 bacterium CG_4_10_14_0_2_um_filter_41_14</name>
    <dbReference type="NCBI Taxonomy" id="1975072"/>
    <lineage>
        <taxon>Bacteria</taxon>
        <taxon>Katanobacteria</taxon>
    </lineage>
</organism>
<dbReference type="Pfam" id="PF03483">
    <property type="entry name" value="B3_4"/>
    <property type="match status" value="1"/>
</dbReference>
<evidence type="ECO:0000256" key="8">
    <source>
        <dbReference type="ARBA" id="ARBA00022917"/>
    </source>
</evidence>
<evidence type="ECO:0000259" key="11">
    <source>
        <dbReference type="PROSITE" id="PS51483"/>
    </source>
</evidence>
<dbReference type="InterPro" id="IPR036690">
    <property type="entry name" value="Fdx_antiC-bd_sf"/>
</dbReference>
<dbReference type="InterPro" id="IPR005147">
    <property type="entry name" value="tRNA_synthase_B5-dom"/>
</dbReference>
<accession>A0A2M7TLX9</accession>
<dbReference type="GO" id="GO:0009328">
    <property type="term" value="C:phenylalanine-tRNA ligase complex"/>
    <property type="evidence" value="ECO:0007669"/>
    <property type="project" value="TreeGrafter"/>
</dbReference>
<keyword evidence="7" id="KW-0460">Magnesium</keyword>
<evidence type="ECO:0000313" key="12">
    <source>
        <dbReference type="EMBL" id="PIZ48210.1"/>
    </source>
</evidence>
<dbReference type="EMBL" id="PFNL01000006">
    <property type="protein sequence ID" value="PIZ48210.1"/>
    <property type="molecule type" value="Genomic_DNA"/>
</dbReference>
<dbReference type="PANTHER" id="PTHR10947">
    <property type="entry name" value="PHENYLALANYL-TRNA SYNTHETASE BETA CHAIN AND LEUCINE-RICH REPEAT-CONTAINING PROTEIN 47"/>
    <property type="match status" value="1"/>
</dbReference>
<evidence type="ECO:0000256" key="3">
    <source>
        <dbReference type="ARBA" id="ARBA00022598"/>
    </source>
</evidence>
<name>A0A2M7TLX9_UNCKA</name>
<dbReference type="SMART" id="SM00874">
    <property type="entry name" value="B5"/>
    <property type="match status" value="1"/>
</dbReference>
<evidence type="ECO:0000256" key="5">
    <source>
        <dbReference type="ARBA" id="ARBA00022741"/>
    </source>
</evidence>
<sequence>MLISYSWLQLLTKKLDENPYEIAEKLSRSIAEIENITVTDLDTVFEVENKALSHRADLFGHVGWAHEIAAITGKSVTQNLPKDVSPCGTIAKNSPLTISIDDSDEKATRYVGAVVDLTNQPQSPAWLVDLLTALGQRSVSYIVDITNYVMLKHAQPMHAFDVAKLPSLNISVRFAQEGERLTLLDNTELTLTTSDLVIDSGGVAIALAGIKGGNLAQIDQSTNQILLESATFDQYTIRATSRRHAVRSEASLRFEKGLSPTVALTALREALTILTGDKDISDSSYVDCYPNPIELSEPIAISIDSVRHYLNKSDLRASDIVSKLELLGFITKNENNDILVTPPHERNDIHIVEDVYEEIGRVLDYNTITPTLPQRDASIPNRNDQWEFGYAVRDVFARTGNYETLSYSFVDKNAAGQVSSISEGVSSLEPIIDPSLVAIKNPAAPEMAYMRTSLLPSITSHVIENAKRFDEFGLFEIGKVTVPHDETLPDEPRLLAFTYYSKKESEVDTLSAGKGIWKTSLTYLGITNELVNLVPLKLEIGETKGFCFGYEIDLDVLQSLSIPRMFSQIPVSMPTINDLSFTLPADQIIGPVISHIIELGSSNPDITMNCVLTDQFQSPTMKKENRMSYTVRLTFSHLKQSLSDTKITPLRTSIEKSLATQFNAIIR</sequence>
<feature type="domain" description="FDX-ACB" evidence="10">
    <location>
        <begin position="570"/>
        <end position="667"/>
    </location>
</feature>
<dbReference type="AlphaFoldDB" id="A0A2M7TLX9"/>
<dbReference type="GO" id="GO:0004826">
    <property type="term" value="F:phenylalanine-tRNA ligase activity"/>
    <property type="evidence" value="ECO:0007669"/>
    <property type="project" value="UniProtKB-EC"/>
</dbReference>
<dbReference type="Pfam" id="PF03147">
    <property type="entry name" value="FDX-ACB"/>
    <property type="match status" value="1"/>
</dbReference>
<dbReference type="EC" id="6.1.1.20" evidence="2"/>
<dbReference type="Pfam" id="PF03484">
    <property type="entry name" value="B5"/>
    <property type="match status" value="1"/>
</dbReference>
<dbReference type="SUPFAM" id="SSF46955">
    <property type="entry name" value="Putative DNA-binding domain"/>
    <property type="match status" value="1"/>
</dbReference>
<dbReference type="InterPro" id="IPR020825">
    <property type="entry name" value="Phe-tRNA_synthase-like_B3/B4"/>
</dbReference>
<keyword evidence="8" id="KW-0648">Protein biosynthesis</keyword>
<dbReference type="Gene3D" id="3.50.40.10">
    <property type="entry name" value="Phenylalanyl-trna Synthetase, Chain B, domain 3"/>
    <property type="match status" value="1"/>
</dbReference>
<dbReference type="SUPFAM" id="SSF54991">
    <property type="entry name" value="Anticodon-binding domain of PheRS"/>
    <property type="match status" value="1"/>
</dbReference>
<evidence type="ECO:0000259" key="10">
    <source>
        <dbReference type="PROSITE" id="PS51447"/>
    </source>
</evidence>
<dbReference type="GO" id="GO:0003723">
    <property type="term" value="F:RNA binding"/>
    <property type="evidence" value="ECO:0007669"/>
    <property type="project" value="InterPro"/>
</dbReference>
<dbReference type="SMART" id="SM00896">
    <property type="entry name" value="FDX-ACB"/>
    <property type="match status" value="1"/>
</dbReference>
<evidence type="ECO:0000256" key="9">
    <source>
        <dbReference type="ARBA" id="ARBA00023146"/>
    </source>
</evidence>
<evidence type="ECO:0000256" key="4">
    <source>
        <dbReference type="ARBA" id="ARBA00022723"/>
    </source>
</evidence>
<dbReference type="PROSITE" id="PS51483">
    <property type="entry name" value="B5"/>
    <property type="match status" value="1"/>
</dbReference>
<dbReference type="GO" id="GO:0000287">
    <property type="term" value="F:magnesium ion binding"/>
    <property type="evidence" value="ECO:0007669"/>
    <property type="project" value="InterPro"/>
</dbReference>
<dbReference type="PANTHER" id="PTHR10947:SF0">
    <property type="entry name" value="PHENYLALANINE--TRNA LIGASE BETA SUBUNIT"/>
    <property type="match status" value="1"/>
</dbReference>
<dbReference type="InterPro" id="IPR045864">
    <property type="entry name" value="aa-tRNA-synth_II/BPL/LPL"/>
</dbReference>
<reference evidence="13" key="1">
    <citation type="submission" date="2017-09" db="EMBL/GenBank/DDBJ databases">
        <title>Depth-based differentiation of microbial function through sediment-hosted aquifers and enrichment of novel symbionts in the deep terrestrial subsurface.</title>
        <authorList>
            <person name="Probst A.J."/>
            <person name="Ladd B."/>
            <person name="Jarett J.K."/>
            <person name="Geller-Mcgrath D.E."/>
            <person name="Sieber C.M.K."/>
            <person name="Emerson J.B."/>
            <person name="Anantharaman K."/>
            <person name="Thomas B.C."/>
            <person name="Malmstrom R."/>
            <person name="Stieglmeier M."/>
            <person name="Klingl A."/>
            <person name="Woyke T."/>
            <person name="Ryan C.M."/>
            <person name="Banfield J.F."/>
        </authorList>
    </citation>
    <scope>NUCLEOTIDE SEQUENCE [LARGE SCALE GENOMIC DNA]</scope>
</reference>
<feature type="domain" description="B5" evidence="11">
    <location>
        <begin position="294"/>
        <end position="370"/>
    </location>
</feature>
<keyword evidence="3" id="KW-0436">Ligase</keyword>
<comment type="cofactor">
    <cofactor evidence="1">
        <name>Mg(2+)</name>
        <dbReference type="ChEBI" id="CHEBI:18420"/>
    </cofactor>
</comment>
<evidence type="ECO:0000256" key="1">
    <source>
        <dbReference type="ARBA" id="ARBA00001946"/>
    </source>
</evidence>
<evidence type="ECO:0000256" key="6">
    <source>
        <dbReference type="ARBA" id="ARBA00022840"/>
    </source>
</evidence>
<dbReference type="InterPro" id="IPR005121">
    <property type="entry name" value="Fdx_antiC-bd"/>
</dbReference>
<keyword evidence="6" id="KW-0067">ATP-binding</keyword>
<dbReference type="GO" id="GO:0005524">
    <property type="term" value="F:ATP binding"/>
    <property type="evidence" value="ECO:0007669"/>
    <property type="project" value="UniProtKB-KW"/>
</dbReference>
<dbReference type="InterPro" id="IPR009061">
    <property type="entry name" value="DNA-bd_dom_put_sf"/>
</dbReference>
<proteinExistence type="predicted"/>
<dbReference type="SUPFAM" id="SSF55681">
    <property type="entry name" value="Class II aaRS and biotin synthetases"/>
    <property type="match status" value="1"/>
</dbReference>
<dbReference type="Gene3D" id="3.30.70.380">
    <property type="entry name" value="Ferrodoxin-fold anticodon-binding domain"/>
    <property type="match status" value="1"/>
</dbReference>
<dbReference type="InterPro" id="IPR045060">
    <property type="entry name" value="Phe-tRNA-ligase_IIc_bsu"/>
</dbReference>
<evidence type="ECO:0000313" key="13">
    <source>
        <dbReference type="Proteomes" id="UP000228920"/>
    </source>
</evidence>
<keyword evidence="5" id="KW-0547">Nucleotide-binding</keyword>
<keyword evidence="9" id="KW-0030">Aminoacyl-tRNA synthetase</keyword>
<dbReference type="Gene3D" id="3.30.56.10">
    <property type="match status" value="2"/>
</dbReference>
<evidence type="ECO:0000256" key="2">
    <source>
        <dbReference type="ARBA" id="ARBA00012814"/>
    </source>
</evidence>
<keyword evidence="4" id="KW-0479">Metal-binding</keyword>
<dbReference type="Proteomes" id="UP000228920">
    <property type="component" value="Unassembled WGS sequence"/>
</dbReference>
<dbReference type="InterPro" id="IPR005146">
    <property type="entry name" value="B3/B4_tRNA-bd"/>
</dbReference>
<dbReference type="PROSITE" id="PS51447">
    <property type="entry name" value="FDX_ACB"/>
    <property type="match status" value="1"/>
</dbReference>
<dbReference type="SUPFAM" id="SSF56037">
    <property type="entry name" value="PheT/TilS domain"/>
    <property type="match status" value="1"/>
</dbReference>
<evidence type="ECO:0000256" key="7">
    <source>
        <dbReference type="ARBA" id="ARBA00022842"/>
    </source>
</evidence>
<comment type="caution">
    <text evidence="12">The sequence shown here is derived from an EMBL/GenBank/DDBJ whole genome shotgun (WGS) entry which is preliminary data.</text>
</comment>
<gene>
    <name evidence="12" type="ORF">COY32_00305</name>
</gene>
<dbReference type="Pfam" id="PF17759">
    <property type="entry name" value="tRNA_synthFbeta"/>
    <property type="match status" value="1"/>
</dbReference>
<dbReference type="GO" id="GO:0006432">
    <property type="term" value="P:phenylalanyl-tRNA aminoacylation"/>
    <property type="evidence" value="ECO:0007669"/>
    <property type="project" value="InterPro"/>
</dbReference>
<dbReference type="InterPro" id="IPR041616">
    <property type="entry name" value="PheRS_beta_core"/>
</dbReference>
<dbReference type="Gene3D" id="3.30.930.10">
    <property type="entry name" value="Bira Bifunctional Protein, Domain 2"/>
    <property type="match status" value="1"/>
</dbReference>
<dbReference type="SMART" id="SM00873">
    <property type="entry name" value="B3_4"/>
    <property type="match status" value="1"/>
</dbReference>